<dbReference type="InterPro" id="IPR001283">
    <property type="entry name" value="CRISP-related"/>
</dbReference>
<protein>
    <submittedName>
        <fullName evidence="3">Golgi-associated plant pathogenesis-related protein 1</fullName>
    </submittedName>
</protein>
<evidence type="ECO:0000256" key="1">
    <source>
        <dbReference type="SAM" id="MobiDB-lite"/>
    </source>
</evidence>
<feature type="region of interest" description="Disordered" evidence="1">
    <location>
        <begin position="15"/>
        <end position="93"/>
    </location>
</feature>
<gene>
    <name evidence="3" type="primary">GAPR1</name>
</gene>
<name>C1C2Y4_CALCM</name>
<feature type="domain" description="SCP" evidence="2">
    <location>
        <begin position="91"/>
        <end position="225"/>
    </location>
</feature>
<dbReference type="AlphaFoldDB" id="C1C2Y4"/>
<dbReference type="SUPFAM" id="SSF55797">
    <property type="entry name" value="PR-1-like"/>
    <property type="match status" value="1"/>
</dbReference>
<dbReference type="InterPro" id="IPR014044">
    <property type="entry name" value="CAP_dom"/>
</dbReference>
<dbReference type="SMART" id="SM00198">
    <property type="entry name" value="SCP"/>
    <property type="match status" value="1"/>
</dbReference>
<evidence type="ECO:0000259" key="2">
    <source>
        <dbReference type="SMART" id="SM00198"/>
    </source>
</evidence>
<dbReference type="FunFam" id="3.40.33.10:FF:000002">
    <property type="entry name" value="Golgi-associated plant pathogenesis-related protein 1"/>
    <property type="match status" value="1"/>
</dbReference>
<dbReference type="PANTHER" id="PTHR10334">
    <property type="entry name" value="CYSTEINE-RICH SECRETORY PROTEIN-RELATED"/>
    <property type="match status" value="1"/>
</dbReference>
<feature type="compositionally biased region" description="Polar residues" evidence="1">
    <location>
        <begin position="66"/>
        <end position="76"/>
    </location>
</feature>
<reference evidence="3" key="1">
    <citation type="submission" date="2009-03" db="EMBL/GenBank/DDBJ databases">
        <title>Caligus clemensi ESTs and full-length cDNAs.</title>
        <authorList>
            <person name="Yasuike M."/>
            <person name="von Schalburg K."/>
            <person name="Cooper G."/>
            <person name="Leong J."/>
            <person name="Jones S.R.M."/>
            <person name="Koop B.F."/>
        </authorList>
    </citation>
    <scope>NUCLEOTIDE SEQUENCE</scope>
    <source>
        <tissue evidence="3">Whole</tissue>
    </source>
</reference>
<dbReference type="Pfam" id="PF00188">
    <property type="entry name" value="CAP"/>
    <property type="match status" value="1"/>
</dbReference>
<sequence length="237" mass="26601">MVGVSIPIQIQLDWDYDASKHRSPSSSFQGRIEREVSTKYGDEMGRGIPLQRSITPDRDDRGWNDFPSNRSALSPSRNERSPVKRKSPPGQFEREALETHNKYRKIHGVPLLELSDELNKYAKDWADYLAESDSFNHRPDGPYGENLFLTYGSGDTDCDGMEPVDSWYSEGKTYSYGQSSGSSSTGHFTQVVWKDCKRLGMAKSRSSSGKTIVVANYDPPGNFIGNYSTNVVPPKNQ</sequence>
<dbReference type="EMBL" id="BT081213">
    <property type="protein sequence ID" value="ACO15637.1"/>
    <property type="molecule type" value="mRNA"/>
</dbReference>
<dbReference type="InterPro" id="IPR034113">
    <property type="entry name" value="SCP_GAPR1-like"/>
</dbReference>
<feature type="compositionally biased region" description="Basic and acidic residues" evidence="1">
    <location>
        <begin position="31"/>
        <end position="45"/>
    </location>
</feature>
<dbReference type="PRINTS" id="PR00837">
    <property type="entry name" value="V5TPXLIKE"/>
</dbReference>
<dbReference type="CDD" id="cd05382">
    <property type="entry name" value="CAP_GAPR1-like"/>
    <property type="match status" value="1"/>
</dbReference>
<dbReference type="InterPro" id="IPR035940">
    <property type="entry name" value="CAP_sf"/>
</dbReference>
<proteinExistence type="evidence at transcript level"/>
<evidence type="ECO:0000313" key="3">
    <source>
        <dbReference type="EMBL" id="ACO15637.1"/>
    </source>
</evidence>
<accession>C1C2Y4</accession>
<dbReference type="Gene3D" id="3.40.33.10">
    <property type="entry name" value="CAP"/>
    <property type="match status" value="1"/>
</dbReference>
<organism evidence="3">
    <name type="scientific">Caligus clemensi</name>
    <name type="common">Sea louse</name>
    <dbReference type="NCBI Taxonomy" id="344056"/>
    <lineage>
        <taxon>Eukaryota</taxon>
        <taxon>Metazoa</taxon>
        <taxon>Ecdysozoa</taxon>
        <taxon>Arthropoda</taxon>
        <taxon>Crustacea</taxon>
        <taxon>Multicrustacea</taxon>
        <taxon>Hexanauplia</taxon>
        <taxon>Copepoda</taxon>
        <taxon>Siphonostomatoida</taxon>
        <taxon>Caligidae</taxon>
        <taxon>Caligus</taxon>
    </lineage>
</organism>